<dbReference type="RefSeq" id="WP_097645020.1">
    <property type="nucleotide sequence ID" value="NZ_NQWI01000086.1"/>
</dbReference>
<gene>
    <name evidence="2" type="ORF">CJ255_15575</name>
</gene>
<protein>
    <recommendedName>
        <fullName evidence="1">PatA-like N-terminal domain-containing protein</fullName>
    </recommendedName>
</protein>
<dbReference type="AlphaFoldDB" id="A0A2A6RGR5"/>
<dbReference type="InterPro" id="IPR025497">
    <property type="entry name" value="PatA-like_N"/>
</dbReference>
<feature type="domain" description="PatA-like N-terminal" evidence="1">
    <location>
        <begin position="6"/>
        <end position="102"/>
    </location>
</feature>
<keyword evidence="3" id="KW-1185">Reference proteome</keyword>
<comment type="caution">
    <text evidence="2">The sequence shown here is derived from an EMBL/GenBank/DDBJ whole genome shotgun (WGS) entry which is preliminary data.</text>
</comment>
<dbReference type="OrthoDB" id="5504293at2"/>
<dbReference type="Proteomes" id="UP000220527">
    <property type="component" value="Unassembled WGS sequence"/>
</dbReference>
<accession>A0A2A6RGR5</accession>
<name>A0A2A6RGR5_9CHLR</name>
<organism evidence="2 3">
    <name type="scientific">Candidatus Viridilinea mediisalina</name>
    <dbReference type="NCBI Taxonomy" id="2024553"/>
    <lineage>
        <taxon>Bacteria</taxon>
        <taxon>Bacillati</taxon>
        <taxon>Chloroflexota</taxon>
        <taxon>Chloroflexia</taxon>
        <taxon>Chloroflexales</taxon>
        <taxon>Chloroflexineae</taxon>
        <taxon>Oscillochloridaceae</taxon>
        <taxon>Candidatus Viridilinea</taxon>
    </lineage>
</organism>
<sequence>MSFAAKLSDMPLIDAIRMFQRTVRSGKLMLWGASERGVIWMLHGQVVHAIVLNLNDRRLLHTSEAALRDLLNWNEGHFRFTPGDADCFYPVSITTPTLQLLASIEQTHVAELYAAYAGNLTPATMLEPLPQREGMNEKLHMSAMEWVLLVRVGQESKTLQELAADHSTSFEHIAAMATTLLKHGLVRIVGLQMPSEHGAMDNLNAAIRRRLQQQPKGLH</sequence>
<dbReference type="EMBL" id="NQWI01000086">
    <property type="protein sequence ID" value="PDW02131.1"/>
    <property type="molecule type" value="Genomic_DNA"/>
</dbReference>
<evidence type="ECO:0000259" key="1">
    <source>
        <dbReference type="Pfam" id="PF14332"/>
    </source>
</evidence>
<evidence type="ECO:0000313" key="3">
    <source>
        <dbReference type="Proteomes" id="UP000220527"/>
    </source>
</evidence>
<dbReference type="Pfam" id="PF14332">
    <property type="entry name" value="DUF4388"/>
    <property type="match status" value="1"/>
</dbReference>
<evidence type="ECO:0000313" key="2">
    <source>
        <dbReference type="EMBL" id="PDW02131.1"/>
    </source>
</evidence>
<reference evidence="3" key="1">
    <citation type="submission" date="2017-08" db="EMBL/GenBank/DDBJ databases">
        <authorList>
            <person name="Grouzdev D.S."/>
            <person name="Gaisin V.A."/>
            <person name="Rysina M.S."/>
            <person name="Gorlenko V.M."/>
        </authorList>
    </citation>
    <scope>NUCLEOTIDE SEQUENCE [LARGE SCALE GENOMIC DNA]</scope>
    <source>
        <strain evidence="3">Kir15-3F</strain>
    </source>
</reference>
<proteinExistence type="predicted"/>